<dbReference type="KEGG" id="rhoz:GXP67_01165"/>
<protein>
    <submittedName>
        <fullName evidence="1">Uncharacterized protein</fullName>
    </submittedName>
</protein>
<accession>A0A6C0GC35</accession>
<proteinExistence type="predicted"/>
<dbReference type="Proteomes" id="UP000480178">
    <property type="component" value="Chromosome"/>
</dbReference>
<dbReference type="EMBL" id="CP048222">
    <property type="protein sequence ID" value="QHT65383.1"/>
    <property type="molecule type" value="Genomic_DNA"/>
</dbReference>
<name>A0A6C0GC35_9BACT</name>
<organism evidence="1 2">
    <name type="scientific">Rhodocytophaga rosea</name>
    <dbReference type="NCBI Taxonomy" id="2704465"/>
    <lineage>
        <taxon>Bacteria</taxon>
        <taxon>Pseudomonadati</taxon>
        <taxon>Bacteroidota</taxon>
        <taxon>Cytophagia</taxon>
        <taxon>Cytophagales</taxon>
        <taxon>Rhodocytophagaceae</taxon>
        <taxon>Rhodocytophaga</taxon>
    </lineage>
</organism>
<evidence type="ECO:0000313" key="1">
    <source>
        <dbReference type="EMBL" id="QHT65383.1"/>
    </source>
</evidence>
<sequence length="118" mass="13986">MKSKYIPEVYFKKEYNPLPLSEKCKPLKQVKTNIWVFEMIDLYQTLEYMQQPYLRWCFCKQEKEMLITCYDIHGKTIQSLMVDIGRHHASFSTVTLCVVEGICMLEEECEAAMKRNSA</sequence>
<gene>
    <name evidence="1" type="ORF">GXP67_01165</name>
</gene>
<evidence type="ECO:0000313" key="2">
    <source>
        <dbReference type="Proteomes" id="UP000480178"/>
    </source>
</evidence>
<dbReference type="RefSeq" id="WP_162441470.1">
    <property type="nucleotide sequence ID" value="NZ_CP048222.1"/>
</dbReference>
<keyword evidence="2" id="KW-1185">Reference proteome</keyword>
<reference evidence="1 2" key="1">
    <citation type="submission" date="2020-01" db="EMBL/GenBank/DDBJ databases">
        <authorList>
            <person name="Kim M.K."/>
        </authorList>
    </citation>
    <scope>NUCLEOTIDE SEQUENCE [LARGE SCALE GENOMIC DNA]</scope>
    <source>
        <strain evidence="1 2">172606-1</strain>
    </source>
</reference>
<dbReference type="AlphaFoldDB" id="A0A6C0GC35"/>